<gene>
    <name evidence="2" type="ORF">ACFSRZ_08780</name>
</gene>
<proteinExistence type="predicted"/>
<keyword evidence="2" id="KW-0575">Peroxidase</keyword>
<dbReference type="EC" id="1.11.1.24" evidence="2"/>
<evidence type="ECO:0000259" key="1">
    <source>
        <dbReference type="PROSITE" id="PS51352"/>
    </source>
</evidence>
<dbReference type="PROSITE" id="PS51352">
    <property type="entry name" value="THIOREDOXIN_2"/>
    <property type="match status" value="1"/>
</dbReference>
<dbReference type="InterPro" id="IPR050553">
    <property type="entry name" value="Thioredoxin_ResA/DsbE_sf"/>
</dbReference>
<dbReference type="Pfam" id="PF00578">
    <property type="entry name" value="AhpC-TSA"/>
    <property type="match status" value="1"/>
</dbReference>
<organism evidence="2 3">
    <name type="scientific">Pseudotenacibaculum haliotis</name>
    <dbReference type="NCBI Taxonomy" id="1862138"/>
    <lineage>
        <taxon>Bacteria</taxon>
        <taxon>Pseudomonadati</taxon>
        <taxon>Bacteroidota</taxon>
        <taxon>Flavobacteriia</taxon>
        <taxon>Flavobacteriales</taxon>
        <taxon>Flavobacteriaceae</taxon>
        <taxon>Pseudotenacibaculum</taxon>
    </lineage>
</organism>
<dbReference type="PANTHER" id="PTHR42852">
    <property type="entry name" value="THIOL:DISULFIDE INTERCHANGE PROTEIN DSBE"/>
    <property type="match status" value="1"/>
</dbReference>
<reference evidence="3" key="1">
    <citation type="journal article" date="2019" name="Int. J. Syst. Evol. Microbiol.">
        <title>The Global Catalogue of Microorganisms (GCM) 10K type strain sequencing project: providing services to taxonomists for standard genome sequencing and annotation.</title>
        <authorList>
            <consortium name="The Broad Institute Genomics Platform"/>
            <consortium name="The Broad Institute Genome Sequencing Center for Infectious Disease"/>
            <person name="Wu L."/>
            <person name="Ma J."/>
        </authorList>
    </citation>
    <scope>NUCLEOTIDE SEQUENCE [LARGE SCALE GENOMIC DNA]</scope>
    <source>
        <strain evidence="3">KCTC 52127</strain>
    </source>
</reference>
<dbReference type="InterPro" id="IPR036249">
    <property type="entry name" value="Thioredoxin-like_sf"/>
</dbReference>
<dbReference type="Gene3D" id="3.40.30.10">
    <property type="entry name" value="Glutaredoxin"/>
    <property type="match status" value="1"/>
</dbReference>
<comment type="caution">
    <text evidence="2">The sequence shown here is derived from an EMBL/GenBank/DDBJ whole genome shotgun (WGS) entry which is preliminary data.</text>
</comment>
<keyword evidence="3" id="KW-1185">Reference proteome</keyword>
<dbReference type="EMBL" id="JBHULH010000004">
    <property type="protein sequence ID" value="MFD2567466.1"/>
    <property type="molecule type" value="Genomic_DNA"/>
</dbReference>
<sequence length="403" mass="45988">MKKILVLLFITLLASCQKTSKTLDNGFYRVALQVQDQQELPFVINVTSPTTLEVYNAEEIIQVDEVRYNKDSVYIQTPVFEGYIAAKITNEGFEGSFIKESLGRIVPIKAEKNNEVRFDVENETKPVDMSGVWETVFSPNGGKDRYIAKGIFEQTGNQLTGTFRTTTGDYRYLEGVVDGDTFKLSTFDGAHAFLFTGKVTDSTLVGNFYSGNHWKEPFVAKKNNTYELPHEDDLTFIKEGYEKLAFSFPDDKGNQVSLDDDRFKDKVVIVQIMGTWCPNCLDESKYYSQFYQDHRDEGIEFVALAFEVAKTKEAAFHRIKRLQDRIGIEYPILLAQYGTSDKKKAQEKLPMLNHVLSYPTSIFIDKKGEVRKIHTGFNGPATGQKYLDFKSEFEAFVDMLLKE</sequence>
<accession>A0ABW5LT88</accession>
<name>A0ABW5LT88_9FLAO</name>
<feature type="domain" description="Thioredoxin" evidence="1">
    <location>
        <begin position="237"/>
        <end position="402"/>
    </location>
</feature>
<dbReference type="PROSITE" id="PS51257">
    <property type="entry name" value="PROKAR_LIPOPROTEIN"/>
    <property type="match status" value="1"/>
</dbReference>
<dbReference type="InterPro" id="IPR000866">
    <property type="entry name" value="AhpC/TSA"/>
</dbReference>
<dbReference type="RefSeq" id="WP_379666176.1">
    <property type="nucleotide sequence ID" value="NZ_JBHULH010000004.1"/>
</dbReference>
<evidence type="ECO:0000313" key="3">
    <source>
        <dbReference type="Proteomes" id="UP001597508"/>
    </source>
</evidence>
<dbReference type="GO" id="GO:0140824">
    <property type="term" value="F:thioredoxin-dependent peroxiredoxin activity"/>
    <property type="evidence" value="ECO:0007669"/>
    <property type="project" value="UniProtKB-EC"/>
</dbReference>
<keyword evidence="2" id="KW-0560">Oxidoreductase</keyword>
<dbReference type="SUPFAM" id="SSF52833">
    <property type="entry name" value="Thioredoxin-like"/>
    <property type="match status" value="1"/>
</dbReference>
<dbReference type="InterPro" id="IPR013766">
    <property type="entry name" value="Thioredoxin_domain"/>
</dbReference>
<dbReference type="Proteomes" id="UP001597508">
    <property type="component" value="Unassembled WGS sequence"/>
</dbReference>
<protein>
    <submittedName>
        <fullName evidence="2">Peroxiredoxin family protein</fullName>
        <ecNumber evidence="2">1.11.1.24</ecNumber>
    </submittedName>
</protein>
<dbReference type="CDD" id="cd02966">
    <property type="entry name" value="TlpA_like_family"/>
    <property type="match status" value="1"/>
</dbReference>
<evidence type="ECO:0000313" key="2">
    <source>
        <dbReference type="EMBL" id="MFD2567466.1"/>
    </source>
</evidence>
<dbReference type="PANTHER" id="PTHR42852:SF17">
    <property type="entry name" value="THIOREDOXIN-LIKE PROTEIN HI_1115"/>
    <property type="match status" value="1"/>
</dbReference>